<sequence>MVPADCDAYMPYLDSFREMASTGQIPALPNGTFISEPLPAFGMPKATLHAHHLTPGEAVLIGDDEGCRADAVYEGDKEVTHSSGVPIHLSMFRLRRIYHIDDIPTAPNGETPMRYDEALTHLHNGARVARRTWLHGAPAEPAWLVLVPGSTITVEADRPIGKAAPELVGRKLTYEPHVDLVNPHTGRVRVYHPTPEDRAADDWHISY</sequence>
<organism evidence="2 3">
    <name type="scientific">Sinosporangium album</name>
    <dbReference type="NCBI Taxonomy" id="504805"/>
    <lineage>
        <taxon>Bacteria</taxon>
        <taxon>Bacillati</taxon>
        <taxon>Actinomycetota</taxon>
        <taxon>Actinomycetes</taxon>
        <taxon>Streptosporangiales</taxon>
        <taxon>Streptosporangiaceae</taxon>
        <taxon>Sinosporangium</taxon>
    </lineage>
</organism>
<dbReference type="RefSeq" id="WP_093172350.1">
    <property type="nucleotide sequence ID" value="NZ_FNCN01000020.1"/>
</dbReference>
<feature type="domain" description="Thoeris anti-defense 2-like" evidence="1">
    <location>
        <begin position="113"/>
        <end position="205"/>
    </location>
</feature>
<evidence type="ECO:0000313" key="2">
    <source>
        <dbReference type="EMBL" id="SDH70315.1"/>
    </source>
</evidence>
<evidence type="ECO:0000259" key="1">
    <source>
        <dbReference type="Pfam" id="PF11195"/>
    </source>
</evidence>
<accession>A0A1G8EK41</accession>
<dbReference type="Pfam" id="PF11195">
    <property type="entry name" value="Tad2-like"/>
    <property type="match status" value="1"/>
</dbReference>
<reference evidence="2 3" key="1">
    <citation type="submission" date="2016-10" db="EMBL/GenBank/DDBJ databases">
        <authorList>
            <person name="de Groot N.N."/>
        </authorList>
    </citation>
    <scope>NUCLEOTIDE SEQUENCE [LARGE SCALE GENOMIC DNA]</scope>
    <source>
        <strain evidence="2 3">CPCC 201354</strain>
    </source>
</reference>
<dbReference type="EMBL" id="FNCN01000020">
    <property type="protein sequence ID" value="SDH70315.1"/>
    <property type="molecule type" value="Genomic_DNA"/>
</dbReference>
<dbReference type="Proteomes" id="UP000198923">
    <property type="component" value="Unassembled WGS sequence"/>
</dbReference>
<proteinExistence type="predicted"/>
<protein>
    <recommendedName>
        <fullName evidence="1">Thoeris anti-defense 2-like domain-containing protein</fullName>
    </recommendedName>
</protein>
<gene>
    <name evidence="2" type="ORF">SAMN05421505_120137</name>
</gene>
<dbReference type="STRING" id="504805.SAMN05421505_120137"/>
<keyword evidence="3" id="KW-1185">Reference proteome</keyword>
<evidence type="ECO:0000313" key="3">
    <source>
        <dbReference type="Proteomes" id="UP000198923"/>
    </source>
</evidence>
<dbReference type="AlphaFoldDB" id="A0A1G8EK41"/>
<name>A0A1G8EK41_9ACTN</name>
<dbReference type="InterPro" id="IPR021361">
    <property type="entry name" value="Tad2-like_dom"/>
</dbReference>
<dbReference type="OrthoDB" id="9806476at2"/>